<evidence type="ECO:0000256" key="1">
    <source>
        <dbReference type="ARBA" id="ARBA00022478"/>
    </source>
</evidence>
<dbReference type="NCBIfam" id="NF001616">
    <property type="entry name" value="PRK00405.1"/>
    <property type="match status" value="1"/>
</dbReference>
<dbReference type="InterPro" id="IPR007645">
    <property type="entry name" value="RNA_pol_Rpb2_3"/>
</dbReference>
<dbReference type="InterPro" id="IPR007642">
    <property type="entry name" value="RNA_pol_Rpb2_2"/>
</dbReference>
<feature type="domain" description="DNA-directed RNA polymerase subunit 2 hybrid-binding" evidence="10">
    <location>
        <begin position="650"/>
        <end position="1035"/>
    </location>
</feature>
<dbReference type="Pfam" id="PF04565">
    <property type="entry name" value="RNA_pol_Rpb2_3"/>
    <property type="match status" value="1"/>
</dbReference>
<dbReference type="InterPro" id="IPR042107">
    <property type="entry name" value="DNA-dir_RNA_pol_bsu_ext_1_sf"/>
</dbReference>
<dbReference type="EC" id="2.7.7.6" evidence="6 8"/>
<comment type="catalytic activity">
    <reaction evidence="5 6 8">
        <text>RNA(n) + a ribonucleoside 5'-triphosphate = RNA(n+1) + diphosphate</text>
        <dbReference type="Rhea" id="RHEA:21248"/>
        <dbReference type="Rhea" id="RHEA-COMP:14527"/>
        <dbReference type="Rhea" id="RHEA-COMP:17342"/>
        <dbReference type="ChEBI" id="CHEBI:33019"/>
        <dbReference type="ChEBI" id="CHEBI:61557"/>
        <dbReference type="ChEBI" id="CHEBI:140395"/>
        <dbReference type="EC" id="2.7.7.6"/>
    </reaction>
</comment>
<comment type="function">
    <text evidence="6 8">DNA-dependent RNA polymerase catalyzes the transcription of DNA into RNA using the four ribonucleoside triphosphates as substrates.</text>
</comment>
<evidence type="ECO:0000256" key="5">
    <source>
        <dbReference type="ARBA" id="ARBA00048552"/>
    </source>
</evidence>
<dbReference type="PROSITE" id="PS01166">
    <property type="entry name" value="RNA_POL_BETA"/>
    <property type="match status" value="1"/>
</dbReference>
<dbReference type="SUPFAM" id="SSF64484">
    <property type="entry name" value="beta and beta-prime subunits of DNA dependent RNA-polymerase"/>
    <property type="match status" value="1"/>
</dbReference>
<dbReference type="HAMAP" id="MF_01321">
    <property type="entry name" value="RNApol_bact_RpoB"/>
    <property type="match status" value="1"/>
</dbReference>
<evidence type="ECO:0000256" key="8">
    <source>
        <dbReference type="RuleBase" id="RU363031"/>
    </source>
</evidence>
<dbReference type="InterPro" id="IPR007120">
    <property type="entry name" value="DNA-dir_RNAP_su2_dom"/>
</dbReference>
<dbReference type="PANTHER" id="PTHR20856">
    <property type="entry name" value="DNA-DIRECTED RNA POLYMERASE I SUBUNIT 2"/>
    <property type="match status" value="1"/>
</dbReference>
<dbReference type="Gene3D" id="2.40.50.150">
    <property type="match status" value="1"/>
</dbReference>
<dbReference type="EMBL" id="LBXO01000017">
    <property type="protein sequence ID" value="KKR32974.1"/>
    <property type="molecule type" value="Genomic_DNA"/>
</dbReference>
<evidence type="ECO:0000259" key="13">
    <source>
        <dbReference type="Pfam" id="PF04563"/>
    </source>
</evidence>
<dbReference type="InterPro" id="IPR014724">
    <property type="entry name" value="RNA_pol_RPB2_OB-fold"/>
</dbReference>
<dbReference type="Gene3D" id="2.40.50.100">
    <property type="match status" value="1"/>
</dbReference>
<comment type="subunit">
    <text evidence="6 8">The RNAP catalytic core consists of 2 alpha, 1 beta, 1 beta' and 1 omega subunit. When a sigma factor is associated with the core the holoenzyme is formed, which can initiate transcription.</text>
</comment>
<dbReference type="AlphaFoldDB" id="A0A0G0PXY0"/>
<dbReference type="Pfam" id="PF04563">
    <property type="entry name" value="RNA_pol_Rpb2_1"/>
    <property type="match status" value="1"/>
</dbReference>
<dbReference type="InterPro" id="IPR007121">
    <property type="entry name" value="RNA_pol_bsu_CS"/>
</dbReference>
<dbReference type="Pfam" id="PF10385">
    <property type="entry name" value="RNA_pol_Rpb2_45"/>
    <property type="match status" value="1"/>
</dbReference>
<dbReference type="Gene3D" id="2.40.270.10">
    <property type="entry name" value="DNA-directed RNA polymerase, subunit 2, domain 6"/>
    <property type="match status" value="2"/>
</dbReference>
<dbReference type="Proteomes" id="UP000034137">
    <property type="component" value="Unassembled WGS sequence"/>
</dbReference>
<protein>
    <recommendedName>
        <fullName evidence="6 8">DNA-directed RNA polymerase subunit beta</fullName>
        <shortName evidence="6">RNAP subunit beta</shortName>
        <ecNumber evidence="6 8">2.7.7.6</ecNumber>
    </recommendedName>
    <alternativeName>
        <fullName evidence="6">RNA polymerase subunit beta</fullName>
    </alternativeName>
    <alternativeName>
        <fullName evidence="6">Transcriptase subunit beta</fullName>
    </alternativeName>
</protein>
<dbReference type="GO" id="GO:0032549">
    <property type="term" value="F:ribonucleoside binding"/>
    <property type="evidence" value="ECO:0007669"/>
    <property type="project" value="InterPro"/>
</dbReference>
<dbReference type="CDD" id="cd00653">
    <property type="entry name" value="RNA_pol_B_RPB2"/>
    <property type="match status" value="1"/>
</dbReference>
<keyword evidence="4 6" id="KW-0804">Transcription</keyword>
<dbReference type="PATRIC" id="fig|1618642.3.peg.406"/>
<dbReference type="Gene3D" id="3.90.1800.10">
    <property type="entry name" value="RNA polymerase alpha subunit dimerisation domain"/>
    <property type="match status" value="1"/>
</dbReference>
<dbReference type="Pfam" id="PF04561">
    <property type="entry name" value="RNA_pol_Rpb2_2"/>
    <property type="match status" value="1"/>
</dbReference>
<dbReference type="Gene3D" id="2.30.150.10">
    <property type="entry name" value="DNA-directed RNA polymerase, beta subunit, external 1 domain"/>
    <property type="match status" value="1"/>
</dbReference>
<feature type="region of interest" description="Disordered" evidence="9">
    <location>
        <begin position="1117"/>
        <end position="1136"/>
    </location>
</feature>
<dbReference type="GO" id="GO:0006351">
    <property type="term" value="P:DNA-templated transcription"/>
    <property type="evidence" value="ECO:0007669"/>
    <property type="project" value="UniProtKB-UniRule"/>
</dbReference>
<feature type="domain" description="RNA polymerase Rpb2" evidence="11">
    <location>
        <begin position="1037"/>
        <end position="1110"/>
    </location>
</feature>
<evidence type="ECO:0000259" key="11">
    <source>
        <dbReference type="Pfam" id="PF04560"/>
    </source>
</evidence>
<dbReference type="InterPro" id="IPR037033">
    <property type="entry name" value="DNA-dir_RNAP_su2_hyb_sf"/>
</dbReference>
<evidence type="ECO:0000313" key="17">
    <source>
        <dbReference type="Proteomes" id="UP000034137"/>
    </source>
</evidence>
<accession>A0A0G0PXY0</accession>
<dbReference type="GO" id="GO:0000428">
    <property type="term" value="C:DNA-directed RNA polymerase complex"/>
    <property type="evidence" value="ECO:0007669"/>
    <property type="project" value="UniProtKB-KW"/>
</dbReference>
<reference evidence="16 17" key="1">
    <citation type="journal article" date="2015" name="Nature">
        <title>rRNA introns, odd ribosomes, and small enigmatic genomes across a large radiation of phyla.</title>
        <authorList>
            <person name="Brown C.T."/>
            <person name="Hug L.A."/>
            <person name="Thomas B.C."/>
            <person name="Sharon I."/>
            <person name="Castelle C.J."/>
            <person name="Singh A."/>
            <person name="Wilkins M.J."/>
            <person name="Williams K.H."/>
            <person name="Banfield J.F."/>
        </authorList>
    </citation>
    <scope>NUCLEOTIDE SEQUENCE [LARGE SCALE GENOMIC DNA]</scope>
</reference>
<feature type="domain" description="RNA polymerase beta subunit protrusion" evidence="13">
    <location>
        <begin position="30"/>
        <end position="376"/>
    </location>
</feature>
<sequence>MSNKNNTRQPGLKKRIGLSDFREPMEMPDLIEIQKDSYEWFLKEGLADLFDEISPITDFIGRDLELSFGEHYLDDCKFDEVESKAKNVTYEAPLRVKATLVNKKTEQTVTQEIFLGDFPLMTKRGTLIINGIERVVVSQLIRSAGVIFSSEFIKGKKYYGAKVIPNRGAWLEIETDANGVIWVRIDRKRKVAVTSLLRSFGFGSDEELRGLFNDLPVGGEDYLEATISKDIAKNEAEGLKEVYKRIRPGDLATTENARQLIHSMFFRFDRYDFDRVGRYKLNRRFGFDIPNNKETRILRREDLVAIIKEVIKLNITQGKEDDIDHLGNRRVRAIGELIQNKFRVGLARMERIIKDRMSTMDIESLTPNKLVNARPVISVVKEFFMSSQLSQFMDQTNPLAELEHKRRLSAMGPGGLTRERAGFDVRDVHTTHYGRICPIATPEGPNIGLVGHMASFARLNSYGFIETPYIKVLHDIANDPKITLGKIAREDVLDEKGKVVVAAGDLINEKKAQELKDRVGKNVLIPIKPVLTNEIVFLDAFEEEKYITTSFTVPVDNDGHFLVERCEVRKYGQPTTEDIIHVDFIGVAANQIVSVATSLIPFMEHDDGQRALMGTNMQRQAVPLVGAEAPIVGTGMEATAAINSGQIIIAEEDGEITKIDGGSISVKNKDGKIKNYTLVKFLRSNASTCINQRPIVNKGDMVKKGQVLTDGPAIDKGELALGRNVLVAFMPWHGYNYEDAIIISETMVSQDFFSSIHIEDYTIDVRDTKLGPEVVTRDIPNIGEEKLKDLDERGVVRIGAEVSSGDILVGKITPKGETELSAEEKLLRAIFGEKAKDVRDSSLYLEHGEHGKVVDVKIFSREDGDKLSTGVIQSIQVSVANLRKIQSGAKMAGRHGNKGVISKIVPVEDMPYMEDGTPMDIILSPLGIVSRMNLGQLLETHLGFAAKKLGYKIMTPVLNGINEDQIREELTKAGLPIDGKVPLFDGKTGERYDNNVTVGYKYMLKLNHMVEDKIHQRSIGPYSLITQQPLGGKAQFGGQRFGEMEVWALEAYGAAHTLQEILTIKSDDVPGRSKAYESIIKGETIRKLNVPESFNVLVRELKGLGLDVDLLGSEGEIFEQDEEEDKSRNRSEGEIV</sequence>
<feature type="domain" description="DNA-directed RNA polymerase beta subunit external 1" evidence="15">
    <location>
        <begin position="530"/>
        <end position="588"/>
    </location>
</feature>
<keyword evidence="2 6" id="KW-0808">Transferase</keyword>
<organism evidence="16 17">
    <name type="scientific">Candidatus Falkowbacteria bacterium GW2011_GWF2_39_8</name>
    <dbReference type="NCBI Taxonomy" id="1618642"/>
    <lineage>
        <taxon>Bacteria</taxon>
        <taxon>Candidatus Falkowiibacteriota</taxon>
    </lineage>
</organism>
<evidence type="ECO:0000256" key="2">
    <source>
        <dbReference type="ARBA" id="ARBA00022679"/>
    </source>
</evidence>
<dbReference type="InterPro" id="IPR019462">
    <property type="entry name" value="DNA-dir_RNA_pol_bsu_external_1"/>
</dbReference>
<dbReference type="InterPro" id="IPR007641">
    <property type="entry name" value="RNA_pol_Rpb2_7"/>
</dbReference>
<comment type="similarity">
    <text evidence="6 7">Belongs to the RNA polymerase beta chain family.</text>
</comment>
<evidence type="ECO:0000313" key="16">
    <source>
        <dbReference type="EMBL" id="KKR32974.1"/>
    </source>
</evidence>
<evidence type="ECO:0000256" key="4">
    <source>
        <dbReference type="ARBA" id="ARBA00023163"/>
    </source>
</evidence>
<name>A0A0G0PXY0_9BACT</name>
<evidence type="ECO:0000256" key="9">
    <source>
        <dbReference type="SAM" id="MobiDB-lite"/>
    </source>
</evidence>
<dbReference type="Gene3D" id="3.90.1100.10">
    <property type="match status" value="2"/>
</dbReference>
<gene>
    <name evidence="6" type="primary">rpoB</name>
    <name evidence="16" type="ORF">UT64_C0017G0002</name>
</gene>
<evidence type="ECO:0000256" key="7">
    <source>
        <dbReference type="RuleBase" id="RU000434"/>
    </source>
</evidence>
<feature type="compositionally biased region" description="Basic and acidic residues" evidence="9">
    <location>
        <begin position="1125"/>
        <end position="1136"/>
    </location>
</feature>
<evidence type="ECO:0000259" key="15">
    <source>
        <dbReference type="Pfam" id="PF10385"/>
    </source>
</evidence>
<evidence type="ECO:0000256" key="6">
    <source>
        <dbReference type="HAMAP-Rule" id="MF_01321"/>
    </source>
</evidence>
<feature type="domain" description="RNA polymerase Rpb2" evidence="12">
    <location>
        <begin position="143"/>
        <end position="332"/>
    </location>
</feature>
<comment type="caution">
    <text evidence="16">The sequence shown here is derived from an EMBL/GenBank/DDBJ whole genome shotgun (WGS) entry which is preliminary data.</text>
</comment>
<feature type="domain" description="RNA polymerase Rpb2" evidence="14">
    <location>
        <begin position="391"/>
        <end position="458"/>
    </location>
</feature>
<evidence type="ECO:0000259" key="10">
    <source>
        <dbReference type="Pfam" id="PF00562"/>
    </source>
</evidence>
<evidence type="ECO:0000256" key="3">
    <source>
        <dbReference type="ARBA" id="ARBA00022695"/>
    </source>
</evidence>
<dbReference type="GO" id="GO:0003899">
    <property type="term" value="F:DNA-directed RNA polymerase activity"/>
    <property type="evidence" value="ECO:0007669"/>
    <property type="project" value="UniProtKB-UniRule"/>
</dbReference>
<evidence type="ECO:0000259" key="14">
    <source>
        <dbReference type="Pfam" id="PF04565"/>
    </source>
</evidence>
<evidence type="ECO:0000259" key="12">
    <source>
        <dbReference type="Pfam" id="PF04561"/>
    </source>
</evidence>
<keyword evidence="3 6" id="KW-0548">Nucleotidyltransferase</keyword>
<dbReference type="InterPro" id="IPR010243">
    <property type="entry name" value="RNA_pol_bsu_bac"/>
</dbReference>
<dbReference type="InterPro" id="IPR007644">
    <property type="entry name" value="RNA_pol_bsu_protrusion"/>
</dbReference>
<dbReference type="Pfam" id="PF00562">
    <property type="entry name" value="RNA_pol_Rpb2_6"/>
    <property type="match status" value="1"/>
</dbReference>
<proteinExistence type="inferred from homology"/>
<dbReference type="Pfam" id="PF04560">
    <property type="entry name" value="RNA_pol_Rpb2_7"/>
    <property type="match status" value="1"/>
</dbReference>
<dbReference type="FunFam" id="3.90.1800.10:FF:000001">
    <property type="entry name" value="DNA-directed RNA polymerase subunit beta"/>
    <property type="match status" value="1"/>
</dbReference>
<dbReference type="InterPro" id="IPR015712">
    <property type="entry name" value="DNA-dir_RNA_pol_su2"/>
</dbReference>
<keyword evidence="1 6" id="KW-0240">DNA-directed RNA polymerase</keyword>
<dbReference type="GO" id="GO:0003677">
    <property type="term" value="F:DNA binding"/>
    <property type="evidence" value="ECO:0007669"/>
    <property type="project" value="UniProtKB-UniRule"/>
</dbReference>